<organism evidence="3 4">
    <name type="scientific">Massarina eburnea CBS 473.64</name>
    <dbReference type="NCBI Taxonomy" id="1395130"/>
    <lineage>
        <taxon>Eukaryota</taxon>
        <taxon>Fungi</taxon>
        <taxon>Dikarya</taxon>
        <taxon>Ascomycota</taxon>
        <taxon>Pezizomycotina</taxon>
        <taxon>Dothideomycetes</taxon>
        <taxon>Pleosporomycetidae</taxon>
        <taxon>Pleosporales</taxon>
        <taxon>Massarineae</taxon>
        <taxon>Massarinaceae</taxon>
        <taxon>Massarina</taxon>
    </lineage>
</organism>
<dbReference type="Pfam" id="PF02230">
    <property type="entry name" value="Abhydrolase_2"/>
    <property type="match status" value="2"/>
</dbReference>
<dbReference type="InterPro" id="IPR050565">
    <property type="entry name" value="LYPA1-2/EST-like"/>
</dbReference>
<dbReference type="GO" id="GO:0005737">
    <property type="term" value="C:cytoplasm"/>
    <property type="evidence" value="ECO:0007669"/>
    <property type="project" value="TreeGrafter"/>
</dbReference>
<protein>
    <submittedName>
        <fullName evidence="3">Alpha/beta-hydrolase</fullName>
    </submittedName>
</protein>
<dbReference type="Proteomes" id="UP000799753">
    <property type="component" value="Unassembled WGS sequence"/>
</dbReference>
<dbReference type="GO" id="GO:0052689">
    <property type="term" value="F:carboxylic ester hydrolase activity"/>
    <property type="evidence" value="ECO:0007669"/>
    <property type="project" value="TreeGrafter"/>
</dbReference>
<dbReference type="InterPro" id="IPR029058">
    <property type="entry name" value="AB_hydrolase_fold"/>
</dbReference>
<dbReference type="SUPFAM" id="SSF53474">
    <property type="entry name" value="alpha/beta-Hydrolases"/>
    <property type="match status" value="1"/>
</dbReference>
<proteinExistence type="inferred from homology"/>
<evidence type="ECO:0000313" key="3">
    <source>
        <dbReference type="EMBL" id="KAF2642485.1"/>
    </source>
</evidence>
<gene>
    <name evidence="3" type="ORF">P280DRAFT_467827</name>
</gene>
<dbReference type="OrthoDB" id="2418081at2759"/>
<keyword evidence="4" id="KW-1185">Reference proteome</keyword>
<comment type="similarity">
    <text evidence="1">Belongs to the AB hydrolase superfamily. AB hydrolase 2 family.</text>
</comment>
<keyword evidence="3" id="KW-0378">Hydrolase</keyword>
<sequence>MADVYVVSPTTAHTHTIIFLHGRGSNAAEFASEFFESQDRQDRYLQSVFPSIKWVFPCAKMRWAAIEQETMCQWFDMASVLHPNQQMDMQKEGLRESVEGLMNIMESESEVQGIGMNRIFLAGISQGCATAIIALFCSGVRLAGFIGLSSWLPFSDEIIRFQNYSLTDTKGGVRALLGLAEDDDQMQIPAAQLTPVLLEHCLDDLVVPSQNGKDLEEKLRLLGMQVKMKIYSDGGHWVNEPTGIDDMVEFIEQNLLIVSS</sequence>
<evidence type="ECO:0000259" key="2">
    <source>
        <dbReference type="Pfam" id="PF02230"/>
    </source>
</evidence>
<feature type="domain" description="Phospholipase/carboxylesterase/thioesterase" evidence="2">
    <location>
        <begin position="186"/>
        <end position="253"/>
    </location>
</feature>
<evidence type="ECO:0000256" key="1">
    <source>
        <dbReference type="ARBA" id="ARBA00006499"/>
    </source>
</evidence>
<dbReference type="PANTHER" id="PTHR10655:SF63">
    <property type="entry name" value="PHOSPHOLIPASE_CARBOXYLESTERASE_THIOESTERASE DOMAIN-CONTAINING PROTEIN"/>
    <property type="match status" value="1"/>
</dbReference>
<dbReference type="EMBL" id="MU006781">
    <property type="protein sequence ID" value="KAF2642485.1"/>
    <property type="molecule type" value="Genomic_DNA"/>
</dbReference>
<dbReference type="GO" id="GO:0008474">
    <property type="term" value="F:palmitoyl-(protein) hydrolase activity"/>
    <property type="evidence" value="ECO:0007669"/>
    <property type="project" value="TreeGrafter"/>
</dbReference>
<dbReference type="AlphaFoldDB" id="A0A6A6S4E4"/>
<reference evidence="3" key="1">
    <citation type="journal article" date="2020" name="Stud. Mycol.">
        <title>101 Dothideomycetes genomes: a test case for predicting lifestyles and emergence of pathogens.</title>
        <authorList>
            <person name="Haridas S."/>
            <person name="Albert R."/>
            <person name="Binder M."/>
            <person name="Bloem J."/>
            <person name="Labutti K."/>
            <person name="Salamov A."/>
            <person name="Andreopoulos B."/>
            <person name="Baker S."/>
            <person name="Barry K."/>
            <person name="Bills G."/>
            <person name="Bluhm B."/>
            <person name="Cannon C."/>
            <person name="Castanera R."/>
            <person name="Culley D."/>
            <person name="Daum C."/>
            <person name="Ezra D."/>
            <person name="Gonzalez J."/>
            <person name="Henrissat B."/>
            <person name="Kuo A."/>
            <person name="Liang C."/>
            <person name="Lipzen A."/>
            <person name="Lutzoni F."/>
            <person name="Magnuson J."/>
            <person name="Mondo S."/>
            <person name="Nolan M."/>
            <person name="Ohm R."/>
            <person name="Pangilinan J."/>
            <person name="Park H.-J."/>
            <person name="Ramirez L."/>
            <person name="Alfaro M."/>
            <person name="Sun H."/>
            <person name="Tritt A."/>
            <person name="Yoshinaga Y."/>
            <person name="Zwiers L.-H."/>
            <person name="Turgeon B."/>
            <person name="Goodwin S."/>
            <person name="Spatafora J."/>
            <person name="Crous P."/>
            <person name="Grigoriev I."/>
        </authorList>
    </citation>
    <scope>NUCLEOTIDE SEQUENCE</scope>
    <source>
        <strain evidence="3">CBS 473.64</strain>
    </source>
</reference>
<feature type="domain" description="Phospholipase/carboxylesterase/thioesterase" evidence="2">
    <location>
        <begin position="4"/>
        <end position="157"/>
    </location>
</feature>
<evidence type="ECO:0000313" key="4">
    <source>
        <dbReference type="Proteomes" id="UP000799753"/>
    </source>
</evidence>
<dbReference type="PANTHER" id="PTHR10655">
    <property type="entry name" value="LYSOPHOSPHOLIPASE-RELATED"/>
    <property type="match status" value="1"/>
</dbReference>
<dbReference type="Gene3D" id="3.40.50.1820">
    <property type="entry name" value="alpha/beta hydrolase"/>
    <property type="match status" value="1"/>
</dbReference>
<accession>A0A6A6S4E4</accession>
<name>A0A6A6S4E4_9PLEO</name>
<dbReference type="InterPro" id="IPR003140">
    <property type="entry name" value="PLipase/COase/thioEstase"/>
</dbReference>